<evidence type="ECO:0000313" key="8">
    <source>
        <dbReference type="EMBL" id="PRY22024.1"/>
    </source>
</evidence>
<name>A0A2T0RLG0_9ACTN</name>
<dbReference type="Gene3D" id="1.10.10.10">
    <property type="entry name" value="Winged helix-like DNA-binding domain superfamily/Winged helix DNA-binding domain"/>
    <property type="match status" value="1"/>
</dbReference>
<dbReference type="PROSITE" id="PS51755">
    <property type="entry name" value="OMPR_PHOB"/>
    <property type="match status" value="1"/>
</dbReference>
<dbReference type="InterPro" id="IPR051677">
    <property type="entry name" value="AfsR-DnrI-RedD_regulator"/>
</dbReference>
<feature type="DNA-binding region" description="OmpR/PhoB-type" evidence="6">
    <location>
        <begin position="1"/>
        <end position="103"/>
    </location>
</feature>
<dbReference type="Pfam" id="PF00486">
    <property type="entry name" value="Trans_reg_C"/>
    <property type="match status" value="1"/>
</dbReference>
<evidence type="ECO:0000259" key="7">
    <source>
        <dbReference type="PROSITE" id="PS51755"/>
    </source>
</evidence>
<dbReference type="EMBL" id="PVZG01000018">
    <property type="protein sequence ID" value="PRY22024.1"/>
    <property type="molecule type" value="Genomic_DNA"/>
</dbReference>
<dbReference type="AlphaFoldDB" id="A0A2T0RLG0"/>
<dbReference type="CDD" id="cd01983">
    <property type="entry name" value="SIMIBI"/>
    <property type="match status" value="1"/>
</dbReference>
<dbReference type="Gene3D" id="3.40.50.300">
    <property type="entry name" value="P-loop containing nucleotide triphosphate hydrolases"/>
    <property type="match status" value="1"/>
</dbReference>
<dbReference type="PANTHER" id="PTHR35807:SF1">
    <property type="entry name" value="TRANSCRIPTIONAL REGULATOR REDD"/>
    <property type="match status" value="1"/>
</dbReference>
<dbReference type="SMART" id="SM00862">
    <property type="entry name" value="Trans_reg_C"/>
    <property type="match status" value="1"/>
</dbReference>
<dbReference type="Pfam" id="PF00931">
    <property type="entry name" value="NB-ARC"/>
    <property type="match status" value="1"/>
</dbReference>
<sequence length="944" mass="100739">MNPEAVLTVDVLGPVRAARDGTDVDLGRAGQRAVLGLLALAGGRPLTRAELVDALWGDAPPPTAANVLQTSVKNLRHRLEPDRLPRSPSTVLPSVGDGYALSVPAERVDLMRFRALVAEATDLHQAGDHRGAARTLGAALGLWRGVPLADVAALAGHPKIVAVVEERRAALAGYGQALIASGAAAEALAPLEAAVAEQPLDEAAHARLILGYHAAGRRGQAFTAYREVRRRLADELGVDPGPELTAAFATVLGGDTVEPVRTGGRHPEPAAHPVPAQLPAGSGAFTGRSQQLRRLAELAGGPPSAGMPLVVLSGTAGVGKTTLAVHFGQQVRHRFPDGQLYVNLRGFDPGGTVMDPADAVRGFLDAFGIPPERLPAGLDALTALFRSVLADRRVLVVLDNARDAEQVRPLLPGSAGCLVLVTSRSRLTSLVATDDAQPVTLDVPSLADARALLARRLGRARTAAAPEAVDELIGLCSRLPLALAVMAARAATQPDFPLTALARQLREESGSLDALADDDPATDVRAVFSWSYRVLGPEAARLFRLSGLAPGPELTAEAAASLAGVSLARARVLLRTLVGAHLMTESLSGRYGCHDLLRWYATELTHAVDPPEERRAAQHRLLDHWVRTAHAADRLLNPHRERAPTVDVNAEVTVTRLADRDAAMAWLAGERPMLLAAVDLAEAEDFAGHTWRLAWALMTYLHRSGHWDALVATQRAGLRAAERLGDRWVRATAHRGLARAYIQVRRPGAVGHLGQALRLYREVQDSDGQARTHLNLAWICQGFGRERAALGHAEQAVFLFRAAGQPVGEADARNAVGWFHAHLGNPGLALEWCRQALPLHQRIGDEDGEAHTWDSLGYIHNLLGDRDEAIACYRQAVRIRRVLGDRVYEASALHRIGDLESARGDVAGAHDAWREALDCLAPLRHPEADEIRAKLAAPPGDAAG</sequence>
<organism evidence="8 9">
    <name type="scientific">Pseudosporangium ferrugineum</name>
    <dbReference type="NCBI Taxonomy" id="439699"/>
    <lineage>
        <taxon>Bacteria</taxon>
        <taxon>Bacillati</taxon>
        <taxon>Actinomycetota</taxon>
        <taxon>Actinomycetes</taxon>
        <taxon>Micromonosporales</taxon>
        <taxon>Micromonosporaceae</taxon>
        <taxon>Pseudosporangium</taxon>
    </lineage>
</organism>
<dbReference type="PROSITE" id="PS50005">
    <property type="entry name" value="TPR"/>
    <property type="match status" value="1"/>
</dbReference>
<evidence type="ECO:0000313" key="9">
    <source>
        <dbReference type="Proteomes" id="UP000239209"/>
    </source>
</evidence>
<dbReference type="CDD" id="cd00383">
    <property type="entry name" value="trans_reg_C"/>
    <property type="match status" value="1"/>
</dbReference>
<dbReference type="RefSeq" id="WP_158277855.1">
    <property type="nucleotide sequence ID" value="NZ_PVZG01000018.1"/>
</dbReference>
<dbReference type="InterPro" id="IPR005158">
    <property type="entry name" value="BTAD"/>
</dbReference>
<dbReference type="Pfam" id="PF03704">
    <property type="entry name" value="BTAD"/>
    <property type="match status" value="1"/>
</dbReference>
<dbReference type="Proteomes" id="UP000239209">
    <property type="component" value="Unassembled WGS sequence"/>
</dbReference>
<comment type="similarity">
    <text evidence="1">Belongs to the AfsR/DnrI/RedD regulatory family.</text>
</comment>
<dbReference type="OrthoDB" id="7628974at2"/>
<dbReference type="InterPro" id="IPR002182">
    <property type="entry name" value="NB-ARC"/>
</dbReference>
<dbReference type="InterPro" id="IPR019734">
    <property type="entry name" value="TPR_rpt"/>
</dbReference>
<proteinExistence type="inferred from homology"/>
<dbReference type="Gene3D" id="1.25.40.10">
    <property type="entry name" value="Tetratricopeptide repeat domain"/>
    <property type="match status" value="2"/>
</dbReference>
<evidence type="ECO:0000256" key="2">
    <source>
        <dbReference type="ARBA" id="ARBA00023015"/>
    </source>
</evidence>
<dbReference type="PANTHER" id="PTHR35807">
    <property type="entry name" value="TRANSCRIPTIONAL REGULATOR REDD-RELATED"/>
    <property type="match status" value="1"/>
</dbReference>
<keyword evidence="5" id="KW-0802">TPR repeat</keyword>
<dbReference type="SUPFAM" id="SSF52540">
    <property type="entry name" value="P-loop containing nucleoside triphosphate hydrolases"/>
    <property type="match status" value="1"/>
</dbReference>
<protein>
    <submittedName>
        <fullName evidence="8">DNA-binding SARP family transcriptional activator</fullName>
    </submittedName>
</protein>
<gene>
    <name evidence="8" type="ORF">CLV70_11889</name>
</gene>
<keyword evidence="4" id="KW-0804">Transcription</keyword>
<dbReference type="Pfam" id="PF13424">
    <property type="entry name" value="TPR_12"/>
    <property type="match status" value="1"/>
</dbReference>
<dbReference type="SMART" id="SM01043">
    <property type="entry name" value="BTAD"/>
    <property type="match status" value="1"/>
</dbReference>
<dbReference type="GO" id="GO:0043531">
    <property type="term" value="F:ADP binding"/>
    <property type="evidence" value="ECO:0007669"/>
    <property type="project" value="InterPro"/>
</dbReference>
<comment type="caution">
    <text evidence="8">The sequence shown here is derived from an EMBL/GenBank/DDBJ whole genome shotgun (WGS) entry which is preliminary data.</text>
</comment>
<dbReference type="InterPro" id="IPR001867">
    <property type="entry name" value="OmpR/PhoB-type_DNA-bd"/>
</dbReference>
<keyword evidence="2" id="KW-0805">Transcription regulation</keyword>
<dbReference type="PRINTS" id="PR00364">
    <property type="entry name" value="DISEASERSIST"/>
</dbReference>
<dbReference type="InterPro" id="IPR011990">
    <property type="entry name" value="TPR-like_helical_dom_sf"/>
</dbReference>
<evidence type="ECO:0000256" key="6">
    <source>
        <dbReference type="PROSITE-ProRule" id="PRU01091"/>
    </source>
</evidence>
<reference evidence="8 9" key="1">
    <citation type="submission" date="2018-03" db="EMBL/GenBank/DDBJ databases">
        <title>Genomic Encyclopedia of Archaeal and Bacterial Type Strains, Phase II (KMG-II): from individual species to whole genera.</title>
        <authorList>
            <person name="Goeker M."/>
        </authorList>
    </citation>
    <scope>NUCLEOTIDE SEQUENCE [LARGE SCALE GENOMIC DNA]</scope>
    <source>
        <strain evidence="8 9">DSM 45348</strain>
    </source>
</reference>
<evidence type="ECO:0000256" key="5">
    <source>
        <dbReference type="PROSITE-ProRule" id="PRU00339"/>
    </source>
</evidence>
<evidence type="ECO:0000256" key="4">
    <source>
        <dbReference type="ARBA" id="ARBA00023163"/>
    </source>
</evidence>
<dbReference type="SMART" id="SM00028">
    <property type="entry name" value="TPR"/>
    <property type="match status" value="4"/>
</dbReference>
<keyword evidence="3 6" id="KW-0238">DNA-binding</keyword>
<dbReference type="InterPro" id="IPR027417">
    <property type="entry name" value="P-loop_NTPase"/>
</dbReference>
<dbReference type="InterPro" id="IPR036388">
    <property type="entry name" value="WH-like_DNA-bd_sf"/>
</dbReference>
<dbReference type="SUPFAM" id="SSF46894">
    <property type="entry name" value="C-terminal effector domain of the bipartite response regulators"/>
    <property type="match status" value="1"/>
</dbReference>
<feature type="repeat" description="TPR" evidence="5">
    <location>
        <begin position="850"/>
        <end position="883"/>
    </location>
</feature>
<dbReference type="SUPFAM" id="SSF48452">
    <property type="entry name" value="TPR-like"/>
    <property type="match status" value="3"/>
</dbReference>
<feature type="domain" description="OmpR/PhoB-type" evidence="7">
    <location>
        <begin position="1"/>
        <end position="103"/>
    </location>
</feature>
<evidence type="ECO:0000256" key="3">
    <source>
        <dbReference type="ARBA" id="ARBA00023125"/>
    </source>
</evidence>
<dbReference type="InterPro" id="IPR016032">
    <property type="entry name" value="Sig_transdc_resp-reg_C-effctor"/>
</dbReference>
<dbReference type="GO" id="GO:0003677">
    <property type="term" value="F:DNA binding"/>
    <property type="evidence" value="ECO:0007669"/>
    <property type="project" value="UniProtKB-UniRule"/>
</dbReference>
<dbReference type="CDD" id="cd15831">
    <property type="entry name" value="BTAD"/>
    <property type="match status" value="1"/>
</dbReference>
<keyword evidence="9" id="KW-1185">Reference proteome</keyword>
<accession>A0A2T0RLG0</accession>
<dbReference type="GO" id="GO:0000160">
    <property type="term" value="P:phosphorelay signal transduction system"/>
    <property type="evidence" value="ECO:0007669"/>
    <property type="project" value="InterPro"/>
</dbReference>
<evidence type="ECO:0000256" key="1">
    <source>
        <dbReference type="ARBA" id="ARBA00005820"/>
    </source>
</evidence>
<dbReference type="GO" id="GO:0006355">
    <property type="term" value="P:regulation of DNA-templated transcription"/>
    <property type="evidence" value="ECO:0007669"/>
    <property type="project" value="InterPro"/>
</dbReference>